<sequence>MTFDVRRSAPPPPAASGISRRGLIKAGLGLTGLAGVVVPGTAAYAALEAANGLSITDYHLSPPGWRAGQRLTITVIADIHAGGPNMGIERVRQVVDAANALGSDLTVLLGDYFATHRFVTEVVPPEGWSFELARLKARLGVYAILGNHDWWHGLEPTRAALRNVRIPLMENDAVLLGEPGARFWLAGLGDQIAHRLGHGRFRGVDDLPGTLKRCDTADPVILLVHEPDIFVQVPERVSLTLAGHTHGGQIRPPFVAPFWAPSAYGARFAYGRIIEQNRTMIVSGGLGTSIVPMRLGMPPEIVRVTLG</sequence>
<keyword evidence="1" id="KW-0479">Metal-binding</keyword>
<evidence type="ECO:0000256" key="2">
    <source>
        <dbReference type="ARBA" id="ARBA00022801"/>
    </source>
</evidence>
<evidence type="ECO:0000256" key="1">
    <source>
        <dbReference type="ARBA" id="ARBA00022723"/>
    </source>
</evidence>
<dbReference type="OrthoDB" id="9780884at2"/>
<dbReference type="Pfam" id="PF00149">
    <property type="entry name" value="Metallophos"/>
    <property type="match status" value="1"/>
</dbReference>
<dbReference type="Proteomes" id="UP000263993">
    <property type="component" value="Unassembled WGS sequence"/>
</dbReference>
<dbReference type="GO" id="GO:0008758">
    <property type="term" value="F:UDP-2,3-diacylglucosamine hydrolase activity"/>
    <property type="evidence" value="ECO:0007669"/>
    <property type="project" value="TreeGrafter"/>
</dbReference>
<dbReference type="GO" id="GO:0016020">
    <property type="term" value="C:membrane"/>
    <property type="evidence" value="ECO:0007669"/>
    <property type="project" value="GOC"/>
</dbReference>
<keyword evidence="2" id="KW-0378">Hydrolase</keyword>
<feature type="domain" description="Calcineurin-like phosphoesterase" evidence="3">
    <location>
        <begin position="72"/>
        <end position="247"/>
    </location>
</feature>
<dbReference type="PROSITE" id="PS51318">
    <property type="entry name" value="TAT"/>
    <property type="match status" value="1"/>
</dbReference>
<dbReference type="EMBL" id="QRGO01000002">
    <property type="protein sequence ID" value="RDV02276.1"/>
    <property type="molecule type" value="Genomic_DNA"/>
</dbReference>
<dbReference type="Gene3D" id="3.60.21.10">
    <property type="match status" value="1"/>
</dbReference>
<dbReference type="InterPro" id="IPR006311">
    <property type="entry name" value="TAT_signal"/>
</dbReference>
<gene>
    <name evidence="4" type="ORF">DXH78_16950</name>
</gene>
<dbReference type="InterPro" id="IPR004843">
    <property type="entry name" value="Calcineurin-like_PHP"/>
</dbReference>
<dbReference type="InterPro" id="IPR051158">
    <property type="entry name" value="Metallophosphoesterase_sf"/>
</dbReference>
<dbReference type="RefSeq" id="WP_115518398.1">
    <property type="nucleotide sequence ID" value="NZ_QRGO01000002.1"/>
</dbReference>
<reference evidence="5" key="1">
    <citation type="submission" date="2018-08" db="EMBL/GenBank/DDBJ databases">
        <authorList>
            <person name="Kim S.-J."/>
            <person name="Jung G.-Y."/>
        </authorList>
    </citation>
    <scope>NUCLEOTIDE SEQUENCE [LARGE SCALE GENOMIC DNA]</scope>
    <source>
        <strain evidence="5">GY_H</strain>
    </source>
</reference>
<evidence type="ECO:0000313" key="5">
    <source>
        <dbReference type="Proteomes" id="UP000263993"/>
    </source>
</evidence>
<name>A0A371B3V1_9BRAD</name>
<accession>A0A371B3V1</accession>
<dbReference type="PANTHER" id="PTHR31302:SF31">
    <property type="entry name" value="PHOSPHODIESTERASE YAEI"/>
    <property type="match status" value="1"/>
</dbReference>
<dbReference type="InterPro" id="IPR029052">
    <property type="entry name" value="Metallo-depent_PP-like"/>
</dbReference>
<dbReference type="AlphaFoldDB" id="A0A371B3V1"/>
<dbReference type="CDD" id="cd07385">
    <property type="entry name" value="MPP_YkuE_C"/>
    <property type="match status" value="1"/>
</dbReference>
<evidence type="ECO:0000259" key="3">
    <source>
        <dbReference type="Pfam" id="PF00149"/>
    </source>
</evidence>
<proteinExistence type="predicted"/>
<dbReference type="GO" id="GO:0009245">
    <property type="term" value="P:lipid A biosynthetic process"/>
    <property type="evidence" value="ECO:0007669"/>
    <property type="project" value="TreeGrafter"/>
</dbReference>
<dbReference type="PANTHER" id="PTHR31302">
    <property type="entry name" value="TRANSMEMBRANE PROTEIN WITH METALLOPHOSPHOESTERASE DOMAIN-RELATED"/>
    <property type="match status" value="1"/>
</dbReference>
<protein>
    <submittedName>
        <fullName evidence="4">Metallophosphoesterase</fullName>
    </submittedName>
</protein>
<keyword evidence="5" id="KW-1185">Reference proteome</keyword>
<evidence type="ECO:0000313" key="4">
    <source>
        <dbReference type="EMBL" id="RDV02276.1"/>
    </source>
</evidence>
<comment type="caution">
    <text evidence="4">The sequence shown here is derived from an EMBL/GenBank/DDBJ whole genome shotgun (WGS) entry which is preliminary data.</text>
</comment>
<dbReference type="GO" id="GO:0046872">
    <property type="term" value="F:metal ion binding"/>
    <property type="evidence" value="ECO:0007669"/>
    <property type="project" value="UniProtKB-KW"/>
</dbReference>
<organism evidence="4 5">
    <name type="scientific">Undibacter mobilis</name>
    <dbReference type="NCBI Taxonomy" id="2292256"/>
    <lineage>
        <taxon>Bacteria</taxon>
        <taxon>Pseudomonadati</taxon>
        <taxon>Pseudomonadota</taxon>
        <taxon>Alphaproteobacteria</taxon>
        <taxon>Hyphomicrobiales</taxon>
        <taxon>Nitrobacteraceae</taxon>
        <taxon>Undibacter</taxon>
    </lineage>
</organism>
<dbReference type="SUPFAM" id="SSF56300">
    <property type="entry name" value="Metallo-dependent phosphatases"/>
    <property type="match status" value="1"/>
</dbReference>